<accession>A0A2V3ZXS3</accession>
<keyword evidence="1" id="KW-0472">Membrane</keyword>
<evidence type="ECO:0000256" key="1">
    <source>
        <dbReference type="SAM" id="Phobius"/>
    </source>
</evidence>
<comment type="caution">
    <text evidence="2">The sequence shown here is derived from an EMBL/GenBank/DDBJ whole genome shotgun (WGS) entry which is preliminary data.</text>
</comment>
<evidence type="ECO:0008006" key="4">
    <source>
        <dbReference type="Google" id="ProtNLM"/>
    </source>
</evidence>
<gene>
    <name evidence="2" type="ORF">DF185_08350</name>
</gene>
<dbReference type="EMBL" id="QFLI01000003">
    <property type="protein sequence ID" value="PXY01485.1"/>
    <property type="molecule type" value="Genomic_DNA"/>
</dbReference>
<organism evidence="2 3">
    <name type="scientific">Marinifilum breve</name>
    <dbReference type="NCBI Taxonomy" id="2184082"/>
    <lineage>
        <taxon>Bacteria</taxon>
        <taxon>Pseudomonadati</taxon>
        <taxon>Bacteroidota</taxon>
        <taxon>Bacteroidia</taxon>
        <taxon>Marinilabiliales</taxon>
        <taxon>Marinifilaceae</taxon>
    </lineage>
</organism>
<dbReference type="AlphaFoldDB" id="A0A2V3ZXS3"/>
<sequence length="143" mass="17247">MKIFLFTLYSIFLFIASLGLTIFLWDSLESTIGKVLLISGNLFCVYYIFFILNSYVTIKLNKNIIVVSKLFTKRTYDLNDIEYWHDTLNTYRVRVRKLNLVFKNKKLKLVDTYDKNVETLYHYLRTHYSEKDKMKIHKEFSIE</sequence>
<dbReference type="RefSeq" id="WP_110360298.1">
    <property type="nucleotide sequence ID" value="NZ_QFLI01000003.1"/>
</dbReference>
<evidence type="ECO:0000313" key="2">
    <source>
        <dbReference type="EMBL" id="PXY01485.1"/>
    </source>
</evidence>
<keyword evidence="3" id="KW-1185">Reference proteome</keyword>
<feature type="transmembrane region" description="Helical" evidence="1">
    <location>
        <begin position="31"/>
        <end position="52"/>
    </location>
</feature>
<name>A0A2V3ZXS3_9BACT</name>
<keyword evidence="1" id="KW-0812">Transmembrane</keyword>
<keyword evidence="1" id="KW-1133">Transmembrane helix</keyword>
<reference evidence="2 3" key="1">
    <citation type="submission" date="2018-05" db="EMBL/GenBank/DDBJ databases">
        <title>Marinifilum breve JC075T sp. nov., a marine bacterium isolated from Yongle Blue Hole in the South China Sea.</title>
        <authorList>
            <person name="Fu T."/>
        </authorList>
    </citation>
    <scope>NUCLEOTIDE SEQUENCE [LARGE SCALE GENOMIC DNA]</scope>
    <source>
        <strain evidence="2 3">JC075</strain>
    </source>
</reference>
<evidence type="ECO:0000313" key="3">
    <source>
        <dbReference type="Proteomes" id="UP000248079"/>
    </source>
</evidence>
<feature type="transmembrane region" description="Helical" evidence="1">
    <location>
        <begin position="7"/>
        <end position="25"/>
    </location>
</feature>
<dbReference type="Proteomes" id="UP000248079">
    <property type="component" value="Unassembled WGS sequence"/>
</dbReference>
<protein>
    <recommendedName>
        <fullName evidence="4">PH domain-containing protein</fullName>
    </recommendedName>
</protein>
<proteinExistence type="predicted"/>